<dbReference type="InterPro" id="IPR001375">
    <property type="entry name" value="Peptidase_S9_cat"/>
</dbReference>
<dbReference type="Gene3D" id="2.120.10.30">
    <property type="entry name" value="TolB, C-terminal domain"/>
    <property type="match status" value="1"/>
</dbReference>
<dbReference type="PANTHER" id="PTHR43056:SF5">
    <property type="entry name" value="PEPTIDASE S9 PROLYL OLIGOPEPTIDASE CATALYTIC DOMAIN-CONTAINING PROTEIN"/>
    <property type="match status" value="1"/>
</dbReference>
<dbReference type="SUPFAM" id="SSF82171">
    <property type="entry name" value="DPP6 N-terminal domain-like"/>
    <property type="match status" value="1"/>
</dbReference>
<keyword evidence="3" id="KW-1185">Reference proteome</keyword>
<accession>A0A7K0CGE3</accession>
<name>A0A7K0CGE3_9ACTN</name>
<proteinExistence type="predicted"/>
<gene>
    <name evidence="2" type="ORF">SRB5_26850</name>
</gene>
<dbReference type="PANTHER" id="PTHR43056">
    <property type="entry name" value="PEPTIDASE S9 PROLYL OLIGOPEPTIDASE"/>
    <property type="match status" value="1"/>
</dbReference>
<dbReference type="InterPro" id="IPR029058">
    <property type="entry name" value="AB_hydrolase_fold"/>
</dbReference>
<comment type="caution">
    <text evidence="2">The sequence shown here is derived from an EMBL/GenBank/DDBJ whole genome shotgun (WGS) entry which is preliminary data.</text>
</comment>
<organism evidence="2 3">
    <name type="scientific">Streptomyces smaragdinus</name>
    <dbReference type="NCBI Taxonomy" id="2585196"/>
    <lineage>
        <taxon>Bacteria</taxon>
        <taxon>Bacillati</taxon>
        <taxon>Actinomycetota</taxon>
        <taxon>Actinomycetes</taxon>
        <taxon>Kitasatosporales</taxon>
        <taxon>Streptomycetaceae</taxon>
        <taxon>Streptomyces</taxon>
    </lineage>
</organism>
<dbReference type="SUPFAM" id="SSF53474">
    <property type="entry name" value="alpha/beta-Hydrolases"/>
    <property type="match status" value="1"/>
</dbReference>
<dbReference type="AlphaFoldDB" id="A0A7K0CGE3"/>
<sequence length="662" mass="71168">MVTLAPYGSWESPLTAELAASGDGRPEYLGAVGDEVWWTAPRPTEGGRRALMRRRADGTEESVLPAPWNVRNRVHEYGGQPWAGVVTPSGPLVVFTDFADQRLYAVEPDTGGAPRPLTPVSATGGGLRWCEPVVRAELGEVWCVLEEFTGEGPTDVRRVIAAVPLDGSAAGDRTKVRELTDDSRRFVTGPRISPDGRQVAWITWDHPSMPWDGTELRVAAITADGTFEDARTVAGGPDESVAQAEWAADGSLIAATDRTGWWNLHQVDPATGEAVNLCPREEEFAGGLWKLGLRWFAPLASGLIAAVHGKGDTRLGILDPKTGDLADVPGSWTEWASALAVSGDRVTGVAAGPYTGHEIVELDTSTGHTRVVGAAHRDVVDPAYYPRPQHRTFTGPGGREVHAHLYPPHNPDFAAPEGELPPYVVWVHGGPTGQVPLVLDLELAWFTSRGIGVVEVNYGGSTGYGREYRNRLREQWGVVDVEDCAAAARALADEGLADPARLAVRGGSAGGWTSAASLTSPLTEGLYACGTVIYPILDLTGWATGETHDFESEYLVSLVGRLDEVPERFAERSPVNRAEQVRAPFVLLQGLDDVICPPVQCERFLERIAGRGVPHAYLTYEGEGHGFRRADTMISAVNAEMSLYAQTFGFEAPGVPVLELGQ</sequence>
<dbReference type="GO" id="GO:0006508">
    <property type="term" value="P:proteolysis"/>
    <property type="evidence" value="ECO:0007669"/>
    <property type="project" value="InterPro"/>
</dbReference>
<dbReference type="Pfam" id="PF00326">
    <property type="entry name" value="Peptidase_S9"/>
    <property type="match status" value="1"/>
</dbReference>
<dbReference type="RefSeq" id="WP_194292921.1">
    <property type="nucleotide sequence ID" value="NZ_WEGJ01000007.1"/>
</dbReference>
<dbReference type="InterPro" id="IPR011042">
    <property type="entry name" value="6-blade_b-propeller_TolB-like"/>
</dbReference>
<evidence type="ECO:0000313" key="2">
    <source>
        <dbReference type="EMBL" id="MQY12550.1"/>
    </source>
</evidence>
<feature type="domain" description="Peptidase S9 prolyl oligopeptidase catalytic" evidence="1">
    <location>
        <begin position="440"/>
        <end position="649"/>
    </location>
</feature>
<evidence type="ECO:0000313" key="3">
    <source>
        <dbReference type="Proteomes" id="UP000466345"/>
    </source>
</evidence>
<dbReference type="GO" id="GO:0008236">
    <property type="term" value="F:serine-type peptidase activity"/>
    <property type="evidence" value="ECO:0007669"/>
    <property type="project" value="InterPro"/>
</dbReference>
<dbReference type="InterPro" id="IPR050585">
    <property type="entry name" value="Xaa-Pro_dipeptidyl-ppase/CocE"/>
</dbReference>
<dbReference type="EMBL" id="WEGJ01000007">
    <property type="protein sequence ID" value="MQY12550.1"/>
    <property type="molecule type" value="Genomic_DNA"/>
</dbReference>
<evidence type="ECO:0000259" key="1">
    <source>
        <dbReference type="Pfam" id="PF00326"/>
    </source>
</evidence>
<dbReference type="Proteomes" id="UP000466345">
    <property type="component" value="Unassembled WGS sequence"/>
</dbReference>
<dbReference type="Gene3D" id="3.40.50.1820">
    <property type="entry name" value="alpha/beta hydrolase"/>
    <property type="match status" value="1"/>
</dbReference>
<protein>
    <recommendedName>
        <fullName evidence="1">Peptidase S9 prolyl oligopeptidase catalytic domain-containing protein</fullName>
    </recommendedName>
</protein>
<reference evidence="2 3" key="1">
    <citation type="submission" date="2019-10" db="EMBL/GenBank/DDBJ databases">
        <title>Streptomyces smaragdinus sp. nov. and Streptomyces fabii sp. nov., isolated from the gut of fungus growing-termite Macrotermes natalensis.</title>
        <authorList>
            <person name="Schwitalla J."/>
            <person name="Benndorf R."/>
            <person name="Martin K."/>
            <person name="De Beer W."/>
            <person name="Kaster A.-K."/>
            <person name="Vollmers J."/>
            <person name="Poulsen M."/>
            <person name="Beemelmanns C."/>
        </authorList>
    </citation>
    <scope>NUCLEOTIDE SEQUENCE [LARGE SCALE GENOMIC DNA]</scope>
    <source>
        <strain evidence="2 3">RB5</strain>
    </source>
</reference>